<organism evidence="2">
    <name type="scientific">Aerophobetes bacterium</name>
    <dbReference type="NCBI Taxonomy" id="2030807"/>
    <lineage>
        <taxon>Bacteria</taxon>
        <taxon>Candidatus Aerophobota</taxon>
    </lineage>
</organism>
<protein>
    <recommendedName>
        <fullName evidence="1">GerMN domain-containing protein</fullName>
    </recommendedName>
</protein>
<evidence type="ECO:0000259" key="1">
    <source>
        <dbReference type="SMART" id="SM00909"/>
    </source>
</evidence>
<feature type="domain" description="GerMN" evidence="1">
    <location>
        <begin position="82"/>
        <end position="171"/>
    </location>
</feature>
<reference evidence="2" key="1">
    <citation type="journal article" date="2020" name="mSystems">
        <title>Genome- and Community-Level Interaction Insights into Carbon Utilization and Element Cycling Functions of Hydrothermarchaeota in Hydrothermal Sediment.</title>
        <authorList>
            <person name="Zhou Z."/>
            <person name="Liu Y."/>
            <person name="Xu W."/>
            <person name="Pan J."/>
            <person name="Luo Z.H."/>
            <person name="Li M."/>
        </authorList>
    </citation>
    <scope>NUCLEOTIDE SEQUENCE [LARGE SCALE GENOMIC DNA]</scope>
    <source>
        <strain evidence="2">HyVt-219</strain>
    </source>
</reference>
<dbReference type="InterPro" id="IPR019606">
    <property type="entry name" value="GerMN"/>
</dbReference>
<dbReference type="EMBL" id="DRBC01000322">
    <property type="protein sequence ID" value="HDN85142.1"/>
    <property type="molecule type" value="Genomic_DNA"/>
</dbReference>
<comment type="caution">
    <text evidence="2">The sequence shown here is derived from an EMBL/GenBank/DDBJ whole genome shotgun (WGS) entry which is preliminary data.</text>
</comment>
<dbReference type="Proteomes" id="UP000885660">
    <property type="component" value="Unassembled WGS sequence"/>
</dbReference>
<dbReference type="SMART" id="SM00909">
    <property type="entry name" value="Germane"/>
    <property type="match status" value="1"/>
</dbReference>
<gene>
    <name evidence="2" type="ORF">ENG47_05255</name>
</gene>
<proteinExistence type="predicted"/>
<evidence type="ECO:0000313" key="2">
    <source>
        <dbReference type="EMBL" id="HDN85142.1"/>
    </source>
</evidence>
<dbReference type="Pfam" id="PF10646">
    <property type="entry name" value="Germane"/>
    <property type="match status" value="1"/>
</dbReference>
<accession>A0A7V0QS83</accession>
<dbReference type="AlphaFoldDB" id="A0A7V0QS83"/>
<sequence length="195" mass="21697">MPSIKRKVLVLIALLVVAFIAGIIFSPFLRETTYQLKNWVGKPSPLPPVSKTVILYFSTPKGELLSPVERKIPVKKEINDEIRMVIGELIKGPKTRSLFPTVPPETKIRAVYTKGDTIYVDFSPSIVKNHPGGTSGELITIYSIVNTLLENFPSYSKVQILVGGETINTLAGHIDIRGPFKKNPEMIEQSKILNR</sequence>
<name>A0A7V0QS83_UNCAE</name>